<accession>A0ABP0VTM7</accession>
<reference evidence="2" key="1">
    <citation type="submission" date="2024-02" db="EMBL/GenBank/DDBJ databases">
        <authorList>
            <consortium name="ELIXIR-Norway"/>
            <consortium name="Elixir Norway"/>
        </authorList>
    </citation>
    <scope>NUCLEOTIDE SEQUENCE</scope>
</reference>
<feature type="compositionally biased region" description="Polar residues" evidence="1">
    <location>
        <begin position="310"/>
        <end position="324"/>
    </location>
</feature>
<protein>
    <submittedName>
        <fullName evidence="2">Uncharacterized protein</fullName>
    </submittedName>
</protein>
<feature type="compositionally biased region" description="Low complexity" evidence="1">
    <location>
        <begin position="171"/>
        <end position="189"/>
    </location>
</feature>
<dbReference type="PANTHER" id="PTHR34281">
    <property type="entry name" value="PROTEIN EARLY FLOWERING 3"/>
    <property type="match status" value="1"/>
</dbReference>
<name>A0ABP0VTM7_9BRYO</name>
<feature type="compositionally biased region" description="Polar residues" evidence="1">
    <location>
        <begin position="332"/>
        <end position="346"/>
    </location>
</feature>
<feature type="compositionally biased region" description="Basic and acidic residues" evidence="1">
    <location>
        <begin position="199"/>
        <end position="210"/>
    </location>
</feature>
<dbReference type="EMBL" id="OZ020105">
    <property type="protein sequence ID" value="CAK9257171.1"/>
    <property type="molecule type" value="Genomic_DNA"/>
</dbReference>
<feature type="region of interest" description="Disordered" evidence="1">
    <location>
        <begin position="142"/>
        <end position="219"/>
    </location>
</feature>
<feature type="compositionally biased region" description="Basic and acidic residues" evidence="1">
    <location>
        <begin position="1"/>
        <end position="13"/>
    </location>
</feature>
<feature type="compositionally biased region" description="Basic and acidic residues" evidence="1">
    <location>
        <begin position="291"/>
        <end position="308"/>
    </location>
</feature>
<feature type="compositionally biased region" description="Polar residues" evidence="1">
    <location>
        <begin position="145"/>
        <end position="155"/>
    </location>
</feature>
<feature type="region of interest" description="Disordered" evidence="1">
    <location>
        <begin position="291"/>
        <end position="364"/>
    </location>
</feature>
<dbReference type="Proteomes" id="UP001497444">
    <property type="component" value="Chromosome 10"/>
</dbReference>
<evidence type="ECO:0000256" key="1">
    <source>
        <dbReference type="SAM" id="MobiDB-lite"/>
    </source>
</evidence>
<dbReference type="PANTHER" id="PTHR34281:SF2">
    <property type="entry name" value="PROTEIN EARLY FLOWERING 3"/>
    <property type="match status" value="1"/>
</dbReference>
<sequence>MKGAKDGKGEGNKHQQAGPALFPRLHVAETKQVGPRAPPRNKMALYEQFTIPFHRFRSSPIPLPSSTQNSVNPSMSPALAGSYDGRYSYVPCYMNPMSPALAYVPSTNAGPHGVAGQVSMNGTSSSTVVDGDTEMQLAPFVAESSVPTSAPTPSKNGKVDCTVPTCSVGTRASSQRRSSLSASQSQETASRGHRPPSKKTRDSGKEKRFNIEMPGGSEQLQLHKIDGMSSEQAGVLSEQNGGLSELNGGLSELNGGLSELNGGLSWRIGSVTTSVDDCNVRELDIEQRDADIDNHLQESDLQNRDRDAAQQPQLSLATAPNTVQEAERLRGQSEQNHYGSETSENVSEVLEQRGQGFSGDESESSMLDYVPVENVTPHDVMSAIGQQQFWRAHKTVLRQQKMFSGQVFELHRLMEVQQQMAKDPSLILEADEEEVEEQEQKQEDQQQVPAPAPVTPVPPHVSELPAKFIEGNGIKQCNTNRLLMTEAPKLMYPVPFPHQQGFLPGQPWQATPHAANEQGAQMAPQYMYLPYPPPYPPAYGYHPLMHPNMMMYEQIGVQHAQMPSWQQQGCSYGSGALGPGSARYSALPHVPVMMSTQQGVSVGPSNYFHPLDQLGSLGASSQMHVNNRTGKEGAQLQGQQHSEKVAVTGGMRDTETKQADDSPVSDPLPLFPLSPVPIRSMPQTGVIKVVPRAVLATPESTAGILLSIQQERQQ</sequence>
<evidence type="ECO:0000313" key="3">
    <source>
        <dbReference type="Proteomes" id="UP001497444"/>
    </source>
</evidence>
<proteinExistence type="predicted"/>
<dbReference type="InterPro" id="IPR039319">
    <property type="entry name" value="ELF3-like"/>
</dbReference>
<keyword evidence="3" id="KW-1185">Reference proteome</keyword>
<feature type="region of interest" description="Disordered" evidence="1">
    <location>
        <begin position="431"/>
        <end position="456"/>
    </location>
</feature>
<feature type="region of interest" description="Disordered" evidence="1">
    <location>
        <begin position="1"/>
        <end position="39"/>
    </location>
</feature>
<gene>
    <name evidence="2" type="ORF">CSSPJE1EN1_LOCUS2649</name>
</gene>
<evidence type="ECO:0000313" key="2">
    <source>
        <dbReference type="EMBL" id="CAK9257171.1"/>
    </source>
</evidence>
<organism evidence="2 3">
    <name type="scientific">Sphagnum jensenii</name>
    <dbReference type="NCBI Taxonomy" id="128206"/>
    <lineage>
        <taxon>Eukaryota</taxon>
        <taxon>Viridiplantae</taxon>
        <taxon>Streptophyta</taxon>
        <taxon>Embryophyta</taxon>
        <taxon>Bryophyta</taxon>
        <taxon>Sphagnophytina</taxon>
        <taxon>Sphagnopsida</taxon>
        <taxon>Sphagnales</taxon>
        <taxon>Sphagnaceae</taxon>
        <taxon>Sphagnum</taxon>
    </lineage>
</organism>